<dbReference type="GO" id="GO:0019901">
    <property type="term" value="F:protein kinase binding"/>
    <property type="evidence" value="ECO:0007669"/>
    <property type="project" value="InterPro"/>
</dbReference>
<dbReference type="Proteomes" id="UP000000673">
    <property type="component" value="Unassembled WGS sequence"/>
</dbReference>
<dbReference type="SUPFAM" id="SSF47954">
    <property type="entry name" value="Cyclin-like"/>
    <property type="match status" value="1"/>
</dbReference>
<dbReference type="CDD" id="cd20557">
    <property type="entry name" value="CYCLIN_ScPCL1-like"/>
    <property type="match status" value="1"/>
</dbReference>
<organism evidence="3">
    <name type="scientific">Anopheles darlingi</name>
    <name type="common">Mosquito</name>
    <dbReference type="NCBI Taxonomy" id="43151"/>
    <lineage>
        <taxon>Eukaryota</taxon>
        <taxon>Metazoa</taxon>
        <taxon>Ecdysozoa</taxon>
        <taxon>Arthropoda</taxon>
        <taxon>Hexapoda</taxon>
        <taxon>Insecta</taxon>
        <taxon>Pterygota</taxon>
        <taxon>Neoptera</taxon>
        <taxon>Endopterygota</taxon>
        <taxon>Diptera</taxon>
        <taxon>Nematocera</taxon>
        <taxon>Culicoidea</taxon>
        <taxon>Culicidae</taxon>
        <taxon>Anophelinae</taxon>
        <taxon>Anopheles</taxon>
    </lineage>
</organism>
<reference evidence="4" key="4">
    <citation type="submission" date="2015-06" db="UniProtKB">
        <authorList>
            <consortium name="EnsemblMetazoa"/>
        </authorList>
    </citation>
    <scope>IDENTIFICATION</scope>
</reference>
<dbReference type="VEuPathDB" id="VectorBase:ADAR2_002160"/>
<dbReference type="PANTHER" id="PTHR15615">
    <property type="match status" value="1"/>
</dbReference>
<evidence type="ECO:0000256" key="2">
    <source>
        <dbReference type="ARBA" id="ARBA00040808"/>
    </source>
</evidence>
<dbReference type="EnsemblMetazoa" id="ADAC000096-RA">
    <property type="protein sequence ID" value="ADAC000096-PA"/>
    <property type="gene ID" value="ADAC000096"/>
</dbReference>
<dbReference type="OMA" id="DAMNWNA"/>
<reference evidence="3" key="3">
    <citation type="journal article" date="2013" name="Nucleic Acids Res.">
        <title>The genome of Anopheles darlingi, the main neotropical malaria vector.</title>
        <authorList>
            <person name="Marinotti O."/>
            <person name="Cerqueira G.C."/>
            <person name="de Almeida L.G."/>
            <person name="Ferro M.I."/>
            <person name="Loreto E.L."/>
            <person name="Zaha A."/>
            <person name="Teixeira S.M."/>
            <person name="Wespiser A.R."/>
            <person name="Almeida E Silva A."/>
            <person name="Schlindwein A.D."/>
            <person name="Pacheco A.C."/>
            <person name="Silva A.L."/>
            <person name="Graveley B.R."/>
            <person name="Walenz B.P."/>
            <person name="Lima Bde A."/>
            <person name="Ribeiro C.A."/>
            <person name="Nunes-Silva C.G."/>
            <person name="de Carvalho C.R."/>
            <person name="Soares C.M."/>
            <person name="de Menezes C.B."/>
            <person name="Matiolli C."/>
            <person name="Caffrey D."/>
            <person name="Araujo D.A."/>
            <person name="de Oliveira D.M."/>
            <person name="Golenbock D."/>
            <person name="Grisard E.C."/>
            <person name="Fantinatti-Garboggini F."/>
            <person name="de Carvalho F.M."/>
            <person name="Barcellos F.G."/>
            <person name="Prosdocimi F."/>
            <person name="May G."/>
            <person name="Azevedo Junior G.M."/>
            <person name="Guimaraes G.M."/>
            <person name="Goldman G.H."/>
            <person name="Padilha I.Q."/>
            <person name="Batista Jda S."/>
            <person name="Ferro J.A."/>
            <person name="Ribeiro J.M."/>
            <person name="Fietto J.L."/>
            <person name="Dabbas K.M."/>
            <person name="Cerdeira L."/>
            <person name="Agnez-Lima L.F."/>
            <person name="Brocchi M."/>
            <person name="de Carvalho M.O."/>
            <person name="Teixeira Mde M."/>
            <person name="Diniz Maia Mde M."/>
            <person name="Goldman M.H."/>
            <person name="Cruz Schneider M.P."/>
            <person name="Felipe M.S."/>
            <person name="Hungria M."/>
            <person name="Nicolas M.F."/>
            <person name="Pereira M."/>
            <person name="Montes M.A."/>
            <person name="Cantao M.E."/>
            <person name="Vincentz M."/>
            <person name="Rafael M.S."/>
            <person name="Silverman N."/>
            <person name="Stoco P.H."/>
            <person name="Souza R.C."/>
            <person name="Vicentini R."/>
            <person name="Gazzinelli R.T."/>
            <person name="Neves Rde O."/>
            <person name="Silva R."/>
            <person name="Astolfi-Filho S."/>
            <person name="Maciel T.E."/>
            <person name="Urmenyi T.P."/>
            <person name="Tadei W.P."/>
            <person name="Camargo E.P."/>
            <person name="de Vasconcelos A.T."/>
        </authorList>
    </citation>
    <scope>NUCLEOTIDE SEQUENCE</scope>
</reference>
<dbReference type="STRING" id="43151.W5JX55"/>
<protein>
    <recommendedName>
        <fullName evidence="2">Protein CNPPD1</fullName>
    </recommendedName>
</protein>
<dbReference type="AlphaFoldDB" id="W5JX55"/>
<keyword evidence="5" id="KW-1185">Reference proteome</keyword>
<dbReference type="GO" id="GO:0005634">
    <property type="term" value="C:nucleus"/>
    <property type="evidence" value="ECO:0007669"/>
    <property type="project" value="TreeGrafter"/>
</dbReference>
<proteinExistence type="inferred from homology"/>
<evidence type="ECO:0000256" key="1">
    <source>
        <dbReference type="ARBA" id="ARBA00038508"/>
    </source>
</evidence>
<dbReference type="InterPro" id="IPR013922">
    <property type="entry name" value="Cyclin_PHO80-like"/>
</dbReference>
<evidence type="ECO:0000313" key="5">
    <source>
        <dbReference type="Proteomes" id="UP000000673"/>
    </source>
</evidence>
<dbReference type="HOGENOM" id="CLU_618499_0_0_1"/>
<dbReference type="Pfam" id="PF08613">
    <property type="entry name" value="Cyclin"/>
    <property type="match status" value="1"/>
</dbReference>
<dbReference type="EMBL" id="ADMH02000019">
    <property type="protein sequence ID" value="ETN68070.1"/>
    <property type="molecule type" value="Genomic_DNA"/>
</dbReference>
<evidence type="ECO:0000313" key="4">
    <source>
        <dbReference type="EnsemblMetazoa" id="ADAC000096-PA"/>
    </source>
</evidence>
<dbReference type="GO" id="GO:0016538">
    <property type="term" value="F:cyclin-dependent protein serine/threonine kinase regulator activity"/>
    <property type="evidence" value="ECO:0007669"/>
    <property type="project" value="TreeGrafter"/>
</dbReference>
<comment type="similarity">
    <text evidence="1">Belongs to the CNPPD1 family.</text>
</comment>
<dbReference type="GO" id="GO:0000307">
    <property type="term" value="C:cyclin-dependent protein kinase holoenzyme complex"/>
    <property type="evidence" value="ECO:0007669"/>
    <property type="project" value="TreeGrafter"/>
</dbReference>
<dbReference type="InterPro" id="IPR036915">
    <property type="entry name" value="Cyclin-like_sf"/>
</dbReference>
<dbReference type="Gene3D" id="1.10.472.10">
    <property type="entry name" value="Cyclin-like"/>
    <property type="match status" value="1"/>
</dbReference>
<gene>
    <name evidence="3" type="ORF">AND_000096</name>
</gene>
<accession>W5JX55</accession>
<reference evidence="3" key="2">
    <citation type="submission" date="2010-05" db="EMBL/GenBank/DDBJ databases">
        <authorList>
            <person name="Almeida L.G."/>
            <person name="Nicolas M.F."/>
            <person name="Souza R.C."/>
            <person name="Vasconcelos A.T.R."/>
        </authorList>
    </citation>
    <scope>NUCLEOTIDE SEQUENCE</scope>
</reference>
<dbReference type="VEuPathDB" id="VectorBase:ADAC000096"/>
<dbReference type="eggNOG" id="KOG1674">
    <property type="taxonomic scope" value="Eukaryota"/>
</dbReference>
<name>W5JX55_ANODA</name>
<reference evidence="3 5" key="1">
    <citation type="journal article" date="2010" name="BMC Genomics">
        <title>Combination of measures distinguishes pre-miRNAs from other stem-loops in the genome of the newly sequenced Anopheles darlingi.</title>
        <authorList>
            <person name="Mendes N.D."/>
            <person name="Freitas A.T."/>
            <person name="Vasconcelos A.T."/>
            <person name="Sagot M.F."/>
        </authorList>
    </citation>
    <scope>NUCLEOTIDE SEQUENCE</scope>
</reference>
<dbReference type="PANTHER" id="PTHR15615:SF108">
    <property type="entry name" value="PROTEIN CNPPD1"/>
    <property type="match status" value="1"/>
</dbReference>
<evidence type="ECO:0000313" key="3">
    <source>
        <dbReference type="EMBL" id="ETN68070.1"/>
    </source>
</evidence>
<sequence length="469" mass="52323">MMIECEQPNISNSQQQVLDHEEFLDRIKKTLYYGSSKVRCTKISRPLADYAADVFSESHRGHSLSRLNFATVGSLSVTPCSLILAMIYLDRLNATDPTFVRRVTPSELFIVSMMVSTKFYCGYDEDVYLSAWAESGNMTPEQMKSLELEFLDAMNWNAYVSKNDFFAKLKSVEKVLAKRQGLSRGWLTYTELINFLPSFAIAKQLIQYSTIMALSYTASVMTIAGAFLLASNLQLPHNLLYRGTARTCGELQASGPHKLPTSSQAQQPLGRCEGLVEGGTAGLSNNGETNLLEDCTMDGPIITTTAQTEAINATLKDCEKALASEYERKQQQLLLNEHHWHGTKNHQTHLHTPYRYPNIRFIYDSTGGSEFVPQIDFLHSDEVLEHEPNQQRTGIEQSLGAAFSERDDLQGSLNCSYDYFIPLAFAELQASCVAGGGGGSVEHDTTNGGGVYHHYKRTYDMLSSLLKFL</sequence>